<dbReference type="InterPro" id="IPR038973">
    <property type="entry name" value="MutL/Mlh/Pms-like"/>
</dbReference>
<dbReference type="InterPro" id="IPR020568">
    <property type="entry name" value="Ribosomal_Su5_D2-typ_SF"/>
</dbReference>
<gene>
    <name evidence="8" type="ORF">GPM918_LOCUS2076</name>
    <name evidence="9" type="ORF">SRO942_LOCUS2076</name>
</gene>
<feature type="region of interest" description="Disordered" evidence="6">
    <location>
        <begin position="357"/>
        <end position="435"/>
    </location>
</feature>
<evidence type="ECO:0000256" key="1">
    <source>
        <dbReference type="ARBA" id="ARBA00004123"/>
    </source>
</evidence>
<proteinExistence type="inferred from homology"/>
<dbReference type="NCBIfam" id="TIGR00585">
    <property type="entry name" value="mutl"/>
    <property type="match status" value="1"/>
</dbReference>
<sequence length="701" mass="80582">MSSNKIRKLDETLINRIAAGEVVVRPCSAIKELIENSLDASSHQIHVYVKQGGLKRIEIRDDGCGILKDDLPLLCERFATSKLSSVDDLYQLNTYGFRGEALASLSYASHLTVITKVKDSPCAYTCTYEDGKIKNQVKPCAGTNGTTLIVEDLFYNNSLRLKMMKSLDEYHRIVDCVQKLALRNTHVSFQLKHDQQLDCDILTLPSTTLYQNMKQLYGPEIVRDMYDITISKHALYLFECKAYFTGTNYSSSSSSKSQAIFILFINGRLVDCQPLKKQILSMYALYVSKSTLPFVYVDLQMEPSTLDVNIHPSKSEVRFLNSEQIIQIIVKQIEDVLVQKSAKHSTTQLTLTVTPHSLALTPPTTTNSPTVSKTSKKSSIKKLQTSASSDPSQTYLDPRKMIRTDSRDQTLDKLKYHRSTSSSSKKTDDTEENEYQSPLAQIQFDRQIKLSSILELKQSIDDVCDQILEDIIKEFVYVGACDHKYSLIQYQTQLYLCDTRQLSQELFYQLSIYHFGNMGTIKLEQQPKIEELIRFDLQLDPETFNHRPDKNISEDDIVAYCLEFFSEKSEMLADYYSLSVSSDGRLETLPLLLENYVPNLDYLPQYLLRLIINVNWDDEKECFHTLSEETAKFYAYRPPLDQDDDSNDDDNENDDKTNWKWCVEHVLYHSFKTMLLPSKHLKQAFVKLTQVSQLYKVFERC</sequence>
<dbReference type="Pfam" id="PF01119">
    <property type="entry name" value="DNA_mis_repair"/>
    <property type="match status" value="1"/>
</dbReference>
<dbReference type="PANTHER" id="PTHR10073:SF12">
    <property type="entry name" value="DNA MISMATCH REPAIR PROTEIN MLH1"/>
    <property type="match status" value="1"/>
</dbReference>
<evidence type="ECO:0000313" key="8">
    <source>
        <dbReference type="EMBL" id="CAF0773777.1"/>
    </source>
</evidence>
<dbReference type="Proteomes" id="UP000681722">
    <property type="component" value="Unassembled WGS sequence"/>
</dbReference>
<organism evidence="8 10">
    <name type="scientific">Didymodactylos carnosus</name>
    <dbReference type="NCBI Taxonomy" id="1234261"/>
    <lineage>
        <taxon>Eukaryota</taxon>
        <taxon>Metazoa</taxon>
        <taxon>Spiralia</taxon>
        <taxon>Gnathifera</taxon>
        <taxon>Rotifera</taxon>
        <taxon>Eurotatoria</taxon>
        <taxon>Bdelloidea</taxon>
        <taxon>Philodinida</taxon>
        <taxon>Philodinidae</taxon>
        <taxon>Didymodactylos</taxon>
    </lineage>
</organism>
<dbReference type="CDD" id="cd16926">
    <property type="entry name" value="HATPase_MutL-MLH-PMS-like"/>
    <property type="match status" value="1"/>
</dbReference>
<evidence type="ECO:0000256" key="2">
    <source>
        <dbReference type="ARBA" id="ARBA00006082"/>
    </source>
</evidence>
<dbReference type="InterPro" id="IPR036890">
    <property type="entry name" value="HATPase_C_sf"/>
</dbReference>
<accession>A0A813R0X4</accession>
<dbReference type="Proteomes" id="UP000663829">
    <property type="component" value="Unassembled WGS sequence"/>
</dbReference>
<comment type="subcellular location">
    <subcellularLocation>
        <location evidence="1">Nucleus</location>
    </subcellularLocation>
</comment>
<dbReference type="Gene3D" id="3.30.230.10">
    <property type="match status" value="1"/>
</dbReference>
<dbReference type="GO" id="GO:0032389">
    <property type="term" value="C:MutLalpha complex"/>
    <property type="evidence" value="ECO:0007669"/>
    <property type="project" value="TreeGrafter"/>
</dbReference>
<feature type="compositionally biased region" description="Basic and acidic residues" evidence="6">
    <location>
        <begin position="397"/>
        <end position="414"/>
    </location>
</feature>
<reference evidence="8" key="1">
    <citation type="submission" date="2021-02" db="EMBL/GenBank/DDBJ databases">
        <authorList>
            <person name="Nowell W R."/>
        </authorList>
    </citation>
    <scope>NUCLEOTIDE SEQUENCE</scope>
</reference>
<evidence type="ECO:0000256" key="5">
    <source>
        <dbReference type="ARBA" id="ARBA00023242"/>
    </source>
</evidence>
<comment type="caution">
    <text evidence="8">The sequence shown here is derived from an EMBL/GenBank/DDBJ whole genome shotgun (WGS) entry which is preliminary data.</text>
</comment>
<dbReference type="GO" id="GO:0005524">
    <property type="term" value="F:ATP binding"/>
    <property type="evidence" value="ECO:0007669"/>
    <property type="project" value="InterPro"/>
</dbReference>
<dbReference type="Pfam" id="PF13589">
    <property type="entry name" value="HATPase_c_3"/>
    <property type="match status" value="1"/>
</dbReference>
<dbReference type="InterPro" id="IPR013507">
    <property type="entry name" value="DNA_mismatch_S5_2-like"/>
</dbReference>
<dbReference type="FunFam" id="3.30.565.10:FF:000003">
    <property type="entry name" value="DNA mismatch repair endonuclease MutL"/>
    <property type="match status" value="1"/>
</dbReference>
<dbReference type="PANTHER" id="PTHR10073">
    <property type="entry name" value="DNA MISMATCH REPAIR PROTEIN MLH, PMS, MUTL"/>
    <property type="match status" value="1"/>
</dbReference>
<name>A0A813R0X4_9BILA</name>
<dbReference type="SUPFAM" id="SSF55874">
    <property type="entry name" value="ATPase domain of HSP90 chaperone/DNA topoisomerase II/histidine kinase"/>
    <property type="match status" value="1"/>
</dbReference>
<dbReference type="EMBL" id="CAJNOQ010000218">
    <property type="protein sequence ID" value="CAF0773777.1"/>
    <property type="molecule type" value="Genomic_DNA"/>
</dbReference>
<dbReference type="InterPro" id="IPR014721">
    <property type="entry name" value="Ribsml_uS5_D2-typ_fold_subgr"/>
</dbReference>
<evidence type="ECO:0000313" key="10">
    <source>
        <dbReference type="Proteomes" id="UP000663829"/>
    </source>
</evidence>
<dbReference type="AlphaFoldDB" id="A0A813R0X4"/>
<keyword evidence="4" id="KW-0234">DNA repair</keyword>
<dbReference type="SUPFAM" id="SSF54211">
    <property type="entry name" value="Ribosomal protein S5 domain 2-like"/>
    <property type="match status" value="1"/>
</dbReference>
<keyword evidence="5" id="KW-0539">Nucleus</keyword>
<dbReference type="EMBL" id="CAJOBC010000218">
    <property type="protein sequence ID" value="CAF3556175.1"/>
    <property type="molecule type" value="Genomic_DNA"/>
</dbReference>
<dbReference type="GO" id="GO:0140664">
    <property type="term" value="F:ATP-dependent DNA damage sensor activity"/>
    <property type="evidence" value="ECO:0007669"/>
    <property type="project" value="InterPro"/>
</dbReference>
<keyword evidence="10" id="KW-1185">Reference proteome</keyword>
<keyword evidence="3" id="KW-0227">DNA damage</keyword>
<dbReference type="OrthoDB" id="10263226at2759"/>
<feature type="domain" description="DNA mismatch repair protein S5" evidence="7">
    <location>
        <begin position="213"/>
        <end position="338"/>
    </location>
</feature>
<dbReference type="InterPro" id="IPR002099">
    <property type="entry name" value="MutL/Mlh/PMS"/>
</dbReference>
<dbReference type="Gene3D" id="3.30.565.10">
    <property type="entry name" value="Histidine kinase-like ATPase, C-terminal domain"/>
    <property type="match status" value="1"/>
</dbReference>
<comment type="similarity">
    <text evidence="2">Belongs to the DNA mismatch repair MutL/HexB family.</text>
</comment>
<dbReference type="GO" id="GO:0030983">
    <property type="term" value="F:mismatched DNA binding"/>
    <property type="evidence" value="ECO:0007669"/>
    <property type="project" value="InterPro"/>
</dbReference>
<evidence type="ECO:0000259" key="7">
    <source>
        <dbReference type="SMART" id="SM01340"/>
    </source>
</evidence>
<dbReference type="SMART" id="SM01340">
    <property type="entry name" value="DNA_mis_repair"/>
    <property type="match status" value="1"/>
</dbReference>
<dbReference type="Pfam" id="PF16413">
    <property type="entry name" value="Mlh1_C"/>
    <property type="match status" value="1"/>
</dbReference>
<evidence type="ECO:0000313" key="9">
    <source>
        <dbReference type="EMBL" id="CAF3556175.1"/>
    </source>
</evidence>
<dbReference type="PROSITE" id="PS00058">
    <property type="entry name" value="DNA_MISMATCH_REPAIR_1"/>
    <property type="match status" value="1"/>
</dbReference>
<evidence type="ECO:0000256" key="6">
    <source>
        <dbReference type="SAM" id="MobiDB-lite"/>
    </source>
</evidence>
<dbReference type="GO" id="GO:0006298">
    <property type="term" value="P:mismatch repair"/>
    <property type="evidence" value="ECO:0007669"/>
    <property type="project" value="InterPro"/>
</dbReference>
<evidence type="ECO:0000256" key="4">
    <source>
        <dbReference type="ARBA" id="ARBA00023204"/>
    </source>
</evidence>
<protein>
    <recommendedName>
        <fullName evidence="7">DNA mismatch repair protein S5 domain-containing protein</fullName>
    </recommendedName>
</protein>
<evidence type="ECO:0000256" key="3">
    <source>
        <dbReference type="ARBA" id="ARBA00022763"/>
    </source>
</evidence>
<feature type="compositionally biased region" description="Low complexity" evidence="6">
    <location>
        <begin position="357"/>
        <end position="373"/>
    </location>
</feature>
<dbReference type="InterPro" id="IPR014762">
    <property type="entry name" value="DNA_mismatch_repair_CS"/>
</dbReference>
<dbReference type="GO" id="GO:0016887">
    <property type="term" value="F:ATP hydrolysis activity"/>
    <property type="evidence" value="ECO:0007669"/>
    <property type="project" value="InterPro"/>
</dbReference>
<dbReference type="InterPro" id="IPR032189">
    <property type="entry name" value="Mlh1_C"/>
</dbReference>